<dbReference type="AlphaFoldDB" id="A0A1N7KKM3"/>
<dbReference type="CDD" id="cd01185">
    <property type="entry name" value="INTN1_C_like"/>
    <property type="match status" value="1"/>
</dbReference>
<evidence type="ECO:0000256" key="3">
    <source>
        <dbReference type="ARBA" id="ARBA00023172"/>
    </source>
</evidence>
<dbReference type="STRING" id="713588.SAMN05421789_103253"/>
<sequence length="405" mass="47019">MASIKLILRTQQEDATGQSPIYIRLIKDRKAKFVATGVKAKATEWDDEKQRLKKNYTNSARMNAFLSQKVADAQAQVADHERTKKSVSARKLKEAIKGKTDPNFFEYCEKRLEVLKGIVSYRTTVIYGVYINKFQKFLGHREFYFSDINVGILNDYATYCKKKLKNGNTTIFSSIRILSFFYNDAMEEELIEMAPSPFYKVNISKSKVERQYLNKKQIEELENLDLSQRPKAQVHRDMFLFSAFGGGLRISDVMLLQWKCYDEETQKITKVIQKTQKQHSFRLGAKSIVILNKYKPKTIDPEAFIFPVLEHPEKIFADEVHKSTRIRSKIRLGDVHLKKMGEDLKLPFNLHFHLSRHTFATNALSNGMRIEYVSKLLDHSSIQQTQVYAKIVSEELDNAVDKYIN</sequence>
<dbReference type="GO" id="GO:0006310">
    <property type="term" value="P:DNA recombination"/>
    <property type="evidence" value="ECO:0007669"/>
    <property type="project" value="UniProtKB-KW"/>
</dbReference>
<dbReference type="InterPro" id="IPR035386">
    <property type="entry name" value="Arm-DNA-bind_5"/>
</dbReference>
<keyword evidence="4" id="KW-0175">Coiled coil</keyword>
<gene>
    <name evidence="6" type="ORF">SAMN05421789_103253</name>
</gene>
<keyword evidence="7" id="KW-1185">Reference proteome</keyword>
<protein>
    <submittedName>
        <fullName evidence="6">Site-specific recombinase XerD</fullName>
    </submittedName>
</protein>
<dbReference type="SUPFAM" id="SSF56349">
    <property type="entry name" value="DNA breaking-rejoining enzymes"/>
    <property type="match status" value="1"/>
</dbReference>
<feature type="coiled-coil region" evidence="4">
    <location>
        <begin position="63"/>
        <end position="90"/>
    </location>
</feature>
<dbReference type="Gene3D" id="1.10.150.130">
    <property type="match status" value="1"/>
</dbReference>
<keyword evidence="2" id="KW-0238">DNA-binding</keyword>
<dbReference type="EMBL" id="FTOI01000003">
    <property type="protein sequence ID" value="SIS62162.1"/>
    <property type="molecule type" value="Genomic_DNA"/>
</dbReference>
<comment type="similarity">
    <text evidence="1">Belongs to the 'phage' integrase family.</text>
</comment>
<dbReference type="Pfam" id="PF17293">
    <property type="entry name" value="Arm-DNA-bind_5"/>
    <property type="match status" value="1"/>
</dbReference>
<dbReference type="GO" id="GO:0003677">
    <property type="term" value="F:DNA binding"/>
    <property type="evidence" value="ECO:0007669"/>
    <property type="project" value="UniProtKB-KW"/>
</dbReference>
<dbReference type="PROSITE" id="PS51898">
    <property type="entry name" value="TYR_RECOMBINASE"/>
    <property type="match status" value="1"/>
</dbReference>
<dbReference type="RefSeq" id="WP_076385947.1">
    <property type="nucleotide sequence ID" value="NZ_FTOI01000003.1"/>
</dbReference>
<dbReference type="InterPro" id="IPR002104">
    <property type="entry name" value="Integrase_catalytic"/>
</dbReference>
<evidence type="ECO:0000259" key="5">
    <source>
        <dbReference type="PROSITE" id="PS51898"/>
    </source>
</evidence>
<evidence type="ECO:0000256" key="1">
    <source>
        <dbReference type="ARBA" id="ARBA00008857"/>
    </source>
</evidence>
<dbReference type="InterPro" id="IPR013762">
    <property type="entry name" value="Integrase-like_cat_sf"/>
</dbReference>
<dbReference type="PANTHER" id="PTHR30349:SF64">
    <property type="entry name" value="PROPHAGE INTEGRASE INTD-RELATED"/>
    <property type="match status" value="1"/>
</dbReference>
<evidence type="ECO:0000256" key="2">
    <source>
        <dbReference type="ARBA" id="ARBA00023125"/>
    </source>
</evidence>
<dbReference type="InterPro" id="IPR050090">
    <property type="entry name" value="Tyrosine_recombinase_XerCD"/>
</dbReference>
<feature type="domain" description="Tyr recombinase" evidence="5">
    <location>
        <begin position="208"/>
        <end position="401"/>
    </location>
</feature>
<dbReference type="Proteomes" id="UP000185839">
    <property type="component" value="Unassembled WGS sequence"/>
</dbReference>
<organism evidence="6 7">
    <name type="scientific">Kaistella chaponensis</name>
    <dbReference type="NCBI Taxonomy" id="713588"/>
    <lineage>
        <taxon>Bacteria</taxon>
        <taxon>Pseudomonadati</taxon>
        <taxon>Bacteroidota</taxon>
        <taxon>Flavobacteriia</taxon>
        <taxon>Flavobacteriales</taxon>
        <taxon>Weeksellaceae</taxon>
        <taxon>Chryseobacterium group</taxon>
        <taxon>Kaistella</taxon>
    </lineage>
</organism>
<reference evidence="7" key="1">
    <citation type="submission" date="2017-01" db="EMBL/GenBank/DDBJ databases">
        <authorList>
            <person name="Varghese N."/>
            <person name="Submissions S."/>
        </authorList>
    </citation>
    <scope>NUCLEOTIDE SEQUENCE [LARGE SCALE GENOMIC DNA]</scope>
    <source>
        <strain evidence="7">DSM 23145</strain>
    </source>
</reference>
<dbReference type="Pfam" id="PF13102">
    <property type="entry name" value="Phage_int_SAM_5"/>
    <property type="match status" value="1"/>
</dbReference>
<name>A0A1N7KKM3_9FLAO</name>
<dbReference type="Pfam" id="PF00589">
    <property type="entry name" value="Phage_integrase"/>
    <property type="match status" value="1"/>
</dbReference>
<dbReference type="InterPro" id="IPR025269">
    <property type="entry name" value="SAM-like_dom"/>
</dbReference>
<proteinExistence type="inferred from homology"/>
<accession>A0A1N7KKM3</accession>
<dbReference type="OrthoDB" id="9806835at2"/>
<dbReference type="PANTHER" id="PTHR30349">
    <property type="entry name" value="PHAGE INTEGRASE-RELATED"/>
    <property type="match status" value="1"/>
</dbReference>
<evidence type="ECO:0000313" key="7">
    <source>
        <dbReference type="Proteomes" id="UP000185839"/>
    </source>
</evidence>
<dbReference type="GO" id="GO:0015074">
    <property type="term" value="P:DNA integration"/>
    <property type="evidence" value="ECO:0007669"/>
    <property type="project" value="InterPro"/>
</dbReference>
<dbReference type="InterPro" id="IPR011010">
    <property type="entry name" value="DNA_brk_join_enz"/>
</dbReference>
<dbReference type="Gene3D" id="1.10.443.10">
    <property type="entry name" value="Intergrase catalytic core"/>
    <property type="match status" value="1"/>
</dbReference>
<keyword evidence="3" id="KW-0233">DNA recombination</keyword>
<evidence type="ECO:0000313" key="6">
    <source>
        <dbReference type="EMBL" id="SIS62162.1"/>
    </source>
</evidence>
<evidence type="ECO:0000256" key="4">
    <source>
        <dbReference type="SAM" id="Coils"/>
    </source>
</evidence>
<dbReference type="InterPro" id="IPR010998">
    <property type="entry name" value="Integrase_recombinase_N"/>
</dbReference>